<organism evidence="9 10">
    <name type="scientific">Fusarium solani</name>
    <name type="common">Filamentous fungus</name>
    <dbReference type="NCBI Taxonomy" id="169388"/>
    <lineage>
        <taxon>Eukaryota</taxon>
        <taxon>Fungi</taxon>
        <taxon>Dikarya</taxon>
        <taxon>Ascomycota</taxon>
        <taxon>Pezizomycotina</taxon>
        <taxon>Sordariomycetes</taxon>
        <taxon>Hypocreomycetidae</taxon>
        <taxon>Hypocreales</taxon>
        <taxon>Nectriaceae</taxon>
        <taxon>Fusarium</taxon>
        <taxon>Fusarium solani species complex</taxon>
    </lineage>
</organism>
<evidence type="ECO:0000256" key="5">
    <source>
        <dbReference type="ARBA" id="ARBA00023163"/>
    </source>
</evidence>
<evidence type="ECO:0000256" key="4">
    <source>
        <dbReference type="ARBA" id="ARBA00023125"/>
    </source>
</evidence>
<keyword evidence="3" id="KW-0805">Transcription regulation</keyword>
<dbReference type="CDD" id="cd12148">
    <property type="entry name" value="fungal_TF_MHR"/>
    <property type="match status" value="1"/>
</dbReference>
<dbReference type="OrthoDB" id="5085498at2759"/>
<keyword evidence="2" id="KW-0862">Zinc</keyword>
<dbReference type="GO" id="GO:0008270">
    <property type="term" value="F:zinc ion binding"/>
    <property type="evidence" value="ECO:0007669"/>
    <property type="project" value="InterPro"/>
</dbReference>
<dbReference type="GO" id="GO:0006351">
    <property type="term" value="P:DNA-templated transcription"/>
    <property type="evidence" value="ECO:0007669"/>
    <property type="project" value="InterPro"/>
</dbReference>
<sequence>MANGPGFDVGSPEPDSRRPEEEAVDAMSRNPSSPSAHSAIFGTSDLSSSDKLPGEQDPRSPANILPPTSLSATAEAPPLGGQHAQIVTRGGRLQVAEDGHSRYFGATSNLHLIHNGPYSSFSPSLKNLRVDNELAIKSAGLQWASDPAYEAHLWECYLTWMNPVTSLVERNLFDQDKENFLSSQQSDFYSPALENAIFSTGAMHTTRQHPSIMGGACRFFASRAKVYLDLELQTPTIATLQALVLLCEHEATQGRDSQGWIYSGIASRILSDLGLQLHCTSPHETESCDADSSDIKARVFWSVVHLDTYHDRDASRDSLSKFAVQMDASLQDWTVSLPQSLQLRPAQDDQCPDPVVFQLQ</sequence>
<keyword evidence="10" id="KW-1185">Reference proteome</keyword>
<dbReference type="EMBL" id="JAGTJS010000005">
    <property type="protein sequence ID" value="KAH7268500.1"/>
    <property type="molecule type" value="Genomic_DNA"/>
</dbReference>
<dbReference type="Proteomes" id="UP000736672">
    <property type="component" value="Unassembled WGS sequence"/>
</dbReference>
<gene>
    <name evidence="9" type="ORF">B0J15DRAFT_391374</name>
</gene>
<keyword evidence="6" id="KW-0539">Nucleus</keyword>
<keyword evidence="4" id="KW-0238">DNA-binding</keyword>
<evidence type="ECO:0000259" key="8">
    <source>
        <dbReference type="Pfam" id="PF04082"/>
    </source>
</evidence>
<reference evidence="9" key="1">
    <citation type="journal article" date="2021" name="Nat. Commun.">
        <title>Genetic determinants of endophytism in the Arabidopsis root mycobiome.</title>
        <authorList>
            <person name="Mesny F."/>
            <person name="Miyauchi S."/>
            <person name="Thiergart T."/>
            <person name="Pickel B."/>
            <person name="Atanasova L."/>
            <person name="Karlsson M."/>
            <person name="Huettel B."/>
            <person name="Barry K.W."/>
            <person name="Haridas S."/>
            <person name="Chen C."/>
            <person name="Bauer D."/>
            <person name="Andreopoulos W."/>
            <person name="Pangilinan J."/>
            <person name="LaButti K."/>
            <person name="Riley R."/>
            <person name="Lipzen A."/>
            <person name="Clum A."/>
            <person name="Drula E."/>
            <person name="Henrissat B."/>
            <person name="Kohler A."/>
            <person name="Grigoriev I.V."/>
            <person name="Martin F.M."/>
            <person name="Hacquard S."/>
        </authorList>
    </citation>
    <scope>NUCLEOTIDE SEQUENCE</scope>
    <source>
        <strain evidence="9">FSSC 5 MPI-SDFR-AT-0091</strain>
    </source>
</reference>
<evidence type="ECO:0000256" key="3">
    <source>
        <dbReference type="ARBA" id="ARBA00023015"/>
    </source>
</evidence>
<accession>A0A9P9KTR8</accession>
<evidence type="ECO:0000313" key="9">
    <source>
        <dbReference type="EMBL" id="KAH7268500.1"/>
    </source>
</evidence>
<evidence type="ECO:0000313" key="10">
    <source>
        <dbReference type="Proteomes" id="UP000736672"/>
    </source>
</evidence>
<name>A0A9P9KTR8_FUSSL</name>
<dbReference type="GO" id="GO:0003677">
    <property type="term" value="F:DNA binding"/>
    <property type="evidence" value="ECO:0007669"/>
    <property type="project" value="UniProtKB-KW"/>
</dbReference>
<evidence type="ECO:0000256" key="1">
    <source>
        <dbReference type="ARBA" id="ARBA00022723"/>
    </source>
</evidence>
<evidence type="ECO:0000256" key="7">
    <source>
        <dbReference type="SAM" id="MobiDB-lite"/>
    </source>
</evidence>
<evidence type="ECO:0000256" key="2">
    <source>
        <dbReference type="ARBA" id="ARBA00022833"/>
    </source>
</evidence>
<dbReference type="PANTHER" id="PTHR31313">
    <property type="entry name" value="TY1 ENHANCER ACTIVATOR"/>
    <property type="match status" value="1"/>
</dbReference>
<feature type="region of interest" description="Disordered" evidence="7">
    <location>
        <begin position="1"/>
        <end position="81"/>
    </location>
</feature>
<dbReference type="AlphaFoldDB" id="A0A9P9KTR8"/>
<keyword evidence="1" id="KW-0479">Metal-binding</keyword>
<protein>
    <recommendedName>
        <fullName evidence="8">Xylanolytic transcriptional activator regulatory domain-containing protein</fullName>
    </recommendedName>
</protein>
<dbReference type="PANTHER" id="PTHR31313:SF77">
    <property type="entry name" value="ZN(II)2CYS6 TRANSCRIPTION FACTOR (EUROFUNG)"/>
    <property type="match status" value="1"/>
</dbReference>
<proteinExistence type="predicted"/>
<evidence type="ECO:0000256" key="6">
    <source>
        <dbReference type="ARBA" id="ARBA00023242"/>
    </source>
</evidence>
<dbReference type="Pfam" id="PF04082">
    <property type="entry name" value="Fungal_trans"/>
    <property type="match status" value="1"/>
</dbReference>
<dbReference type="InterPro" id="IPR051615">
    <property type="entry name" value="Transcr_Regulatory_Elem"/>
</dbReference>
<dbReference type="InterPro" id="IPR007219">
    <property type="entry name" value="XnlR_reg_dom"/>
</dbReference>
<comment type="caution">
    <text evidence="9">The sequence shown here is derived from an EMBL/GenBank/DDBJ whole genome shotgun (WGS) entry which is preliminary data.</text>
</comment>
<feature type="domain" description="Xylanolytic transcriptional activator regulatory" evidence="8">
    <location>
        <begin position="157"/>
        <end position="318"/>
    </location>
</feature>
<keyword evidence="5" id="KW-0804">Transcription</keyword>